<sequence length="119" mass="12998">MRLVHAVLLPGLVVFLSEVTLLQAHALRGDAAGDPPSGLHDIEAKAVADNESRMGRADVMRAVSNRLTDAGLTGDSHSSVMLAVKDHLYRLKSPRDTIVDVVNRWMHSNHHFKAGELDK</sequence>
<evidence type="ECO:0000256" key="1">
    <source>
        <dbReference type="SAM" id="SignalP"/>
    </source>
</evidence>
<comment type="caution">
    <text evidence="2">The sequence shown here is derived from an EMBL/GenBank/DDBJ whole genome shotgun (WGS) entry which is preliminary data.</text>
</comment>
<proteinExistence type="predicted"/>
<evidence type="ECO:0000313" key="2">
    <source>
        <dbReference type="EMBL" id="CAI5726727.1"/>
    </source>
</evidence>
<feature type="chain" id="PRO_5043662091" description="RxLR effector candidate protein" evidence="1">
    <location>
        <begin position="25"/>
        <end position="119"/>
    </location>
</feature>
<protein>
    <recommendedName>
        <fullName evidence="4">RxLR effector candidate protein</fullName>
    </recommendedName>
</protein>
<dbReference type="Proteomes" id="UP001162031">
    <property type="component" value="Unassembled WGS sequence"/>
</dbReference>
<evidence type="ECO:0008006" key="4">
    <source>
        <dbReference type="Google" id="ProtNLM"/>
    </source>
</evidence>
<feature type="signal peptide" evidence="1">
    <location>
        <begin position="1"/>
        <end position="24"/>
    </location>
</feature>
<dbReference type="EMBL" id="CANTFL010000671">
    <property type="protein sequence ID" value="CAI5726727.1"/>
    <property type="molecule type" value="Genomic_DNA"/>
</dbReference>
<gene>
    <name evidence="2" type="ORF">HBR001_LOCUS3918</name>
</gene>
<dbReference type="AlphaFoldDB" id="A0AAV0TV31"/>
<keyword evidence="3" id="KW-1185">Reference proteome</keyword>
<reference evidence="2" key="1">
    <citation type="submission" date="2022-12" db="EMBL/GenBank/DDBJ databases">
        <authorList>
            <person name="Webb A."/>
        </authorList>
    </citation>
    <scope>NUCLEOTIDE SEQUENCE</scope>
    <source>
        <strain evidence="2">Hp1</strain>
    </source>
</reference>
<name>A0AAV0TV31_HYABA</name>
<organism evidence="2 3">
    <name type="scientific">Hyaloperonospora brassicae</name>
    <name type="common">Brassica downy mildew</name>
    <name type="synonym">Peronospora brassicae</name>
    <dbReference type="NCBI Taxonomy" id="162125"/>
    <lineage>
        <taxon>Eukaryota</taxon>
        <taxon>Sar</taxon>
        <taxon>Stramenopiles</taxon>
        <taxon>Oomycota</taxon>
        <taxon>Peronosporomycetes</taxon>
        <taxon>Peronosporales</taxon>
        <taxon>Peronosporaceae</taxon>
        <taxon>Hyaloperonospora</taxon>
    </lineage>
</organism>
<accession>A0AAV0TV31</accession>
<keyword evidence="1" id="KW-0732">Signal</keyword>
<evidence type="ECO:0000313" key="3">
    <source>
        <dbReference type="Proteomes" id="UP001162031"/>
    </source>
</evidence>